<dbReference type="Proteomes" id="UP001061282">
    <property type="component" value="Unassembled WGS sequence"/>
</dbReference>
<protein>
    <submittedName>
        <fullName evidence="2">Uncharacterized protein</fullName>
    </submittedName>
</protein>
<keyword evidence="1" id="KW-0812">Transmembrane</keyword>
<dbReference type="EMBL" id="JAMGZJ010000078">
    <property type="protein sequence ID" value="MCU6670972.1"/>
    <property type="molecule type" value="Genomic_DNA"/>
</dbReference>
<evidence type="ECO:0000313" key="3">
    <source>
        <dbReference type="Proteomes" id="UP001061282"/>
    </source>
</evidence>
<accession>A0A9J6QJG6</accession>
<keyword evidence="1" id="KW-0472">Membrane</keyword>
<name>A0A9J6QJG6_9ENTR</name>
<feature type="transmembrane region" description="Helical" evidence="1">
    <location>
        <begin position="9"/>
        <end position="30"/>
    </location>
</feature>
<proteinExistence type="predicted"/>
<comment type="caution">
    <text evidence="2">The sequence shown here is derived from an EMBL/GenBank/DDBJ whole genome shotgun (WGS) entry which is preliminary data.</text>
</comment>
<dbReference type="AlphaFoldDB" id="A0A9J6QJG6"/>
<evidence type="ECO:0000313" key="2">
    <source>
        <dbReference type="EMBL" id="MCU6670972.1"/>
    </source>
</evidence>
<sequence length="71" mass="7890">MAHLLAWRLLAWITVTTLVLTAIVTTAALMTMWLLQTFSQSSLVTHLQALSHYLLVVVMDVLHTAPLIFSA</sequence>
<reference evidence="2" key="1">
    <citation type="submission" date="2022-05" db="EMBL/GenBank/DDBJ databases">
        <title>Description of a novel species of Leclercia; Leclercia tamurae and the Proposal for a Novel Genus Silvania gen. nov. Containing Two Novel Species Silvania hatchlandensis sp. nov. and Silvania confinis sp. nov. Isolated from the Rhizosphere of Oak.</title>
        <authorList>
            <person name="Maddock D.W."/>
            <person name="Brady C.L."/>
            <person name="Denman S."/>
            <person name="Arnold D."/>
        </authorList>
    </citation>
    <scope>NUCLEOTIDE SEQUENCE</scope>
    <source>
        <strain evidence="2">H4N4</strain>
    </source>
</reference>
<feature type="transmembrane region" description="Helical" evidence="1">
    <location>
        <begin position="50"/>
        <end position="69"/>
    </location>
</feature>
<keyword evidence="3" id="KW-1185">Reference proteome</keyword>
<evidence type="ECO:0000256" key="1">
    <source>
        <dbReference type="SAM" id="Phobius"/>
    </source>
</evidence>
<gene>
    <name evidence="2" type="ORF">M8013_19785</name>
</gene>
<keyword evidence="1" id="KW-1133">Transmembrane helix</keyword>
<organism evidence="2 3">
    <name type="scientific">Silvania confinis</name>
    <dbReference type="NCBI Taxonomy" id="2926470"/>
    <lineage>
        <taxon>Bacteria</taxon>
        <taxon>Pseudomonadati</taxon>
        <taxon>Pseudomonadota</taxon>
        <taxon>Gammaproteobacteria</taxon>
        <taxon>Enterobacterales</taxon>
        <taxon>Enterobacteriaceae</taxon>
        <taxon>Silvania</taxon>
    </lineage>
</organism>